<dbReference type="GeneID" id="110251854"/>
<feature type="region of interest" description="Disordered" evidence="2">
    <location>
        <begin position="260"/>
        <end position="379"/>
    </location>
</feature>
<dbReference type="PROSITE" id="PS50090">
    <property type="entry name" value="MYB_LIKE"/>
    <property type="match status" value="1"/>
</dbReference>
<feature type="coiled-coil region" evidence="1">
    <location>
        <begin position="149"/>
        <end position="180"/>
    </location>
</feature>
<dbReference type="GO" id="GO:0005634">
    <property type="term" value="C:nucleus"/>
    <property type="evidence" value="ECO:0007669"/>
    <property type="project" value="InterPro"/>
</dbReference>
<dbReference type="EnsemblMetazoa" id="XM_021058606.2">
    <property type="protein sequence ID" value="XP_020914265.1"/>
    <property type="gene ID" value="LOC110251854"/>
</dbReference>
<dbReference type="SUPFAM" id="SSF46689">
    <property type="entry name" value="Homeodomain-like"/>
    <property type="match status" value="1"/>
</dbReference>
<feature type="compositionally biased region" description="Basic and acidic residues" evidence="2">
    <location>
        <begin position="313"/>
        <end position="327"/>
    </location>
</feature>
<evidence type="ECO:0000313" key="5">
    <source>
        <dbReference type="EnsemblMetazoa" id="XP_020914265.1"/>
    </source>
</evidence>
<dbReference type="InterPro" id="IPR030657">
    <property type="entry name" value="TERF2"/>
</dbReference>
<dbReference type="Gene3D" id="1.25.40.210">
    <property type="entry name" value="Telomere repeat-binding factor, dimerisation domain"/>
    <property type="match status" value="1"/>
</dbReference>
<dbReference type="Proteomes" id="UP000887567">
    <property type="component" value="Unplaced"/>
</dbReference>
<evidence type="ECO:0000256" key="2">
    <source>
        <dbReference type="SAM" id="MobiDB-lite"/>
    </source>
</evidence>
<dbReference type="Pfam" id="PF00249">
    <property type="entry name" value="Myb_DNA-binding"/>
    <property type="match status" value="1"/>
</dbReference>
<reference evidence="5" key="1">
    <citation type="submission" date="2022-11" db="UniProtKB">
        <authorList>
            <consortium name="EnsemblMetazoa"/>
        </authorList>
    </citation>
    <scope>IDENTIFICATION</scope>
</reference>
<dbReference type="OrthoDB" id="5969701at2759"/>
<feature type="domain" description="Myb-like" evidence="3">
    <location>
        <begin position="404"/>
        <end position="457"/>
    </location>
</feature>
<accession>A0A913Y4G2</accession>
<sequence>MAGNVDKQERHLEELEKLKKELILDFSSHKLWKEFKRGSKMSNEFLLILRDLFIRNQNLECSEELQKKLHCTRFICGLSESKIMHDDGHIEVSSLHTSCLAHAQGICRLYPFALAEQQHFQCIVKLQIILTTFTNGKMKKAQELFNSFYDEKSSQEEEYQEELRELLNSENENLQKQILEKYPYNKFLREVISFLKPALEKYESPFLEKFEESMNSECNDRTSHSILKIYHDHVMCTSVEESESSWDSIINENHPDIKAFKKRKFPLKTKEPKQNNTPNTRKTKDSSSTSNQKNTDSERNTSTDDNESDENTEERTKQDKNIEEKTKQVLSKLKTSSKDLNDHVQSRMKLSSKRSPFNKKRWNQHQDDAESITWSDSDEDNIPSITAGLPSPKRCLNISLPKPPKRRKKNPWTEEELSWLCKGVDIYGEGNWAKILRMYSFRFRTSVDLKDKWRNFSKTF</sequence>
<evidence type="ECO:0008006" key="7">
    <source>
        <dbReference type="Google" id="ProtNLM"/>
    </source>
</evidence>
<dbReference type="KEGG" id="epa:110251854"/>
<evidence type="ECO:0000256" key="1">
    <source>
        <dbReference type="SAM" id="Coils"/>
    </source>
</evidence>
<keyword evidence="6" id="KW-1185">Reference proteome</keyword>
<evidence type="ECO:0000313" key="6">
    <source>
        <dbReference type="Proteomes" id="UP000887567"/>
    </source>
</evidence>
<dbReference type="InterPro" id="IPR009057">
    <property type="entry name" value="Homeodomain-like_sf"/>
</dbReference>
<dbReference type="RefSeq" id="XP_020914265.1">
    <property type="nucleotide sequence ID" value="XM_021058606.2"/>
</dbReference>
<feature type="domain" description="HTH myb-type" evidence="4">
    <location>
        <begin position="405"/>
        <end position="460"/>
    </location>
</feature>
<dbReference type="AlphaFoldDB" id="A0A913Y4G2"/>
<dbReference type="GO" id="GO:0000781">
    <property type="term" value="C:chromosome, telomeric region"/>
    <property type="evidence" value="ECO:0007669"/>
    <property type="project" value="InterPro"/>
</dbReference>
<dbReference type="GO" id="GO:0031848">
    <property type="term" value="P:protection from non-homologous end joining at telomere"/>
    <property type="evidence" value="ECO:0007669"/>
    <property type="project" value="InterPro"/>
</dbReference>
<proteinExistence type="predicted"/>
<keyword evidence="1" id="KW-0175">Coiled coil</keyword>
<name>A0A913Y4G2_EXADI</name>
<dbReference type="OMA" id="SESKIMH"/>
<dbReference type="InterPro" id="IPR036507">
    <property type="entry name" value="Telomere_rpt-bd_fac_dimer_sf"/>
</dbReference>
<evidence type="ECO:0000259" key="3">
    <source>
        <dbReference type="PROSITE" id="PS50090"/>
    </source>
</evidence>
<feature type="compositionally biased region" description="Basic and acidic residues" evidence="2">
    <location>
        <begin position="336"/>
        <end position="345"/>
    </location>
</feature>
<protein>
    <recommendedName>
        <fullName evidence="7">Telomeric repeat-binding factor</fullName>
    </recommendedName>
</protein>
<dbReference type="PANTHER" id="PTHR46833">
    <property type="entry name" value="TELOMERIC REPEAT-BINDING FACTOR 2 TERF2"/>
    <property type="match status" value="1"/>
</dbReference>
<feature type="compositionally biased region" description="Polar residues" evidence="2">
    <location>
        <begin position="274"/>
        <end position="294"/>
    </location>
</feature>
<dbReference type="PANTHER" id="PTHR46833:SF1">
    <property type="entry name" value="TELOMERIC REPEAT-BINDING FACTOR 2"/>
    <property type="match status" value="1"/>
</dbReference>
<dbReference type="SUPFAM" id="SSF63600">
    <property type="entry name" value="Telomeric repeat binding factor (TRF) dimerisation domain"/>
    <property type="match status" value="1"/>
</dbReference>
<dbReference type="Gene3D" id="1.10.10.60">
    <property type="entry name" value="Homeodomain-like"/>
    <property type="match status" value="1"/>
</dbReference>
<feature type="compositionally biased region" description="Basic residues" evidence="2">
    <location>
        <begin position="350"/>
        <end position="363"/>
    </location>
</feature>
<dbReference type="SMART" id="SM00717">
    <property type="entry name" value="SANT"/>
    <property type="match status" value="1"/>
</dbReference>
<dbReference type="InterPro" id="IPR001005">
    <property type="entry name" value="SANT/Myb"/>
</dbReference>
<evidence type="ECO:0000259" key="4">
    <source>
        <dbReference type="PROSITE" id="PS51294"/>
    </source>
</evidence>
<dbReference type="PROSITE" id="PS51294">
    <property type="entry name" value="HTH_MYB"/>
    <property type="match status" value="1"/>
</dbReference>
<organism evidence="5 6">
    <name type="scientific">Exaiptasia diaphana</name>
    <name type="common">Tropical sea anemone</name>
    <name type="synonym">Aiptasia pulchella</name>
    <dbReference type="NCBI Taxonomy" id="2652724"/>
    <lineage>
        <taxon>Eukaryota</taxon>
        <taxon>Metazoa</taxon>
        <taxon>Cnidaria</taxon>
        <taxon>Anthozoa</taxon>
        <taxon>Hexacorallia</taxon>
        <taxon>Actiniaria</taxon>
        <taxon>Aiptasiidae</taxon>
        <taxon>Exaiptasia</taxon>
    </lineage>
</organism>
<dbReference type="CDD" id="cd11660">
    <property type="entry name" value="SANT_TRF"/>
    <property type="match status" value="1"/>
</dbReference>
<dbReference type="InterPro" id="IPR017930">
    <property type="entry name" value="Myb_dom"/>
</dbReference>
<dbReference type="GO" id="GO:0042162">
    <property type="term" value="F:telomeric DNA binding"/>
    <property type="evidence" value="ECO:0007669"/>
    <property type="project" value="InterPro"/>
</dbReference>